<dbReference type="RefSeq" id="XP_015702878.1">
    <property type="nucleotide sequence ID" value="XM_015847488.1"/>
</dbReference>
<dbReference type="HOGENOM" id="CLU_1993293_0_0_1"/>
<name>A0A0A2V4Q9_PARBA</name>
<evidence type="ECO:0000256" key="1">
    <source>
        <dbReference type="SAM" id="MobiDB-lite"/>
    </source>
</evidence>
<protein>
    <submittedName>
        <fullName evidence="2">Uncharacterized protein</fullName>
    </submittedName>
</protein>
<gene>
    <name evidence="2" type="ORF">PAAG_11924</name>
</gene>
<accession>A0A0A2V4Q9</accession>
<evidence type="ECO:0000313" key="2">
    <source>
        <dbReference type="EMBL" id="KGQ01347.1"/>
    </source>
</evidence>
<feature type="compositionally biased region" description="Basic and acidic residues" evidence="1">
    <location>
        <begin position="1"/>
        <end position="16"/>
    </location>
</feature>
<reference evidence="2 3" key="1">
    <citation type="journal article" date="2011" name="PLoS Genet.">
        <title>Comparative genomic analysis of human fungal pathogens causing paracoccidioidomycosis.</title>
        <authorList>
            <person name="Desjardins C.A."/>
            <person name="Champion M.D."/>
            <person name="Holder J.W."/>
            <person name="Muszewska A."/>
            <person name="Goldberg J."/>
            <person name="Bailao A.M."/>
            <person name="Brigido M.M."/>
            <person name="Ferreira M.E."/>
            <person name="Garcia A.M."/>
            <person name="Grynberg M."/>
            <person name="Gujja S."/>
            <person name="Heiman D.I."/>
            <person name="Henn M.R."/>
            <person name="Kodira C.D."/>
            <person name="Leon-Narvaez H."/>
            <person name="Longo L.V."/>
            <person name="Ma L.J."/>
            <person name="Malavazi I."/>
            <person name="Matsuo A.L."/>
            <person name="Morais F.V."/>
            <person name="Pereira M."/>
            <person name="Rodriguez-Brito S."/>
            <person name="Sakthikumar S."/>
            <person name="Salem-Izacc S.M."/>
            <person name="Sykes S.M."/>
            <person name="Teixeira M.M."/>
            <person name="Vallejo M.C."/>
            <person name="Walter M.E."/>
            <person name="Yandava C."/>
            <person name="Young S."/>
            <person name="Zeng Q."/>
            <person name="Zucker J."/>
            <person name="Felipe M.S."/>
            <person name="Goldman G.H."/>
            <person name="Haas B.J."/>
            <person name="McEwen J.G."/>
            <person name="Nino-Vega G."/>
            <person name="Puccia R."/>
            <person name="San-Blas G."/>
            <person name="Soares C.M."/>
            <person name="Birren B.W."/>
            <person name="Cuomo C.A."/>
        </authorList>
    </citation>
    <scope>NUCLEOTIDE SEQUENCE [LARGE SCALE GENOMIC DNA]</scope>
    <source>
        <strain evidence="3">ATCC MYA-826 / Pb01</strain>
    </source>
</reference>
<dbReference type="GeneID" id="26970759"/>
<evidence type="ECO:0000313" key="3">
    <source>
        <dbReference type="Proteomes" id="UP000002059"/>
    </source>
</evidence>
<organism evidence="2 3">
    <name type="scientific">Paracoccidioides lutzii (strain ATCC MYA-826 / Pb01)</name>
    <name type="common">Paracoccidioides brasiliensis</name>
    <dbReference type="NCBI Taxonomy" id="502779"/>
    <lineage>
        <taxon>Eukaryota</taxon>
        <taxon>Fungi</taxon>
        <taxon>Dikarya</taxon>
        <taxon>Ascomycota</taxon>
        <taxon>Pezizomycotina</taxon>
        <taxon>Eurotiomycetes</taxon>
        <taxon>Eurotiomycetidae</taxon>
        <taxon>Onygenales</taxon>
        <taxon>Ajellomycetaceae</taxon>
        <taxon>Paracoccidioides</taxon>
    </lineage>
</organism>
<feature type="region of interest" description="Disordered" evidence="1">
    <location>
        <begin position="1"/>
        <end position="33"/>
    </location>
</feature>
<dbReference type="AlphaFoldDB" id="A0A0A2V4Q9"/>
<dbReference type="EMBL" id="KN294003">
    <property type="protein sequence ID" value="KGQ01347.1"/>
    <property type="molecule type" value="Genomic_DNA"/>
</dbReference>
<sequence>MPKELSMDGGDMEPRARKAPGTDTCTKEKSTRRQSNHLIMSVSVSPTSTPLSSLIAINKLTGGPSSDLTVPSAPVDFIRVVLFTILNPEESEWYSSPKTPACHVGYFHLRTDCGAGHTVWYIYTF</sequence>
<dbReference type="KEGG" id="pbl:PAAG_11924"/>
<dbReference type="VEuPathDB" id="FungiDB:PAAG_11924"/>
<keyword evidence="3" id="KW-1185">Reference proteome</keyword>
<dbReference type="Proteomes" id="UP000002059">
    <property type="component" value="Partially assembled WGS sequence"/>
</dbReference>
<proteinExistence type="predicted"/>